<protein>
    <recommendedName>
        <fullName evidence="4">DUF3741 domain-containing protein</fullName>
    </recommendedName>
</protein>
<organism evidence="2 3">
    <name type="scientific">Lithospermum erythrorhizon</name>
    <name type="common">Purple gromwell</name>
    <name type="synonym">Lithospermum officinale var. erythrorhizon</name>
    <dbReference type="NCBI Taxonomy" id="34254"/>
    <lineage>
        <taxon>Eukaryota</taxon>
        <taxon>Viridiplantae</taxon>
        <taxon>Streptophyta</taxon>
        <taxon>Embryophyta</taxon>
        <taxon>Tracheophyta</taxon>
        <taxon>Spermatophyta</taxon>
        <taxon>Magnoliopsida</taxon>
        <taxon>eudicotyledons</taxon>
        <taxon>Gunneridae</taxon>
        <taxon>Pentapetalae</taxon>
        <taxon>asterids</taxon>
        <taxon>lamiids</taxon>
        <taxon>Boraginales</taxon>
        <taxon>Boraginaceae</taxon>
        <taxon>Boraginoideae</taxon>
        <taxon>Lithospermeae</taxon>
        <taxon>Lithospermum</taxon>
    </lineage>
</organism>
<dbReference type="AlphaFoldDB" id="A0AAV3QGH2"/>
<dbReference type="PANTHER" id="PTHR33671">
    <property type="entry name" value="N-METHYLTRANSFERASE, PUTATIVE (DUF688)-RELATED"/>
    <property type="match status" value="1"/>
</dbReference>
<sequence length="504" mass="56273">MDNEGQLNISTPILSVRRHLDRVWPATKNSPRGSGTRLSLLLDRLEWESEEVSKAAAVPFQWERAPGRPKRDSLYHSDKEPSITPRPPPGKLFEICSPRPPSGIHNAQNLSGEAFRSSRLVIPGRKFGEIFSPRLRPGRLDGLKHVAGEVRTPKLTSLRLSDILNISCGKSWVQNNMKCQAEAFTTTDHAPLLESFKDCLGADWESDKDKGDDASSHALHSSSPNESSSLNSSVSGFSSSYYKNCGSSGNFSVDLQARSFMINRFLPAAEAAVVHTPRQVPKKPTVVIGKTVNKVVHSQRKSLMKQPGINARPSNNQHMEYLEIDNEDVEYDDPKIRMGKTRGIFHRLCGNNYVSRSNKKPGRKLKTKPSQLSSREVNKLTRNAYSGPEINPLVRRYKPTQSSNNQGFQPKVVAVENAMYVNTLRKKVTDMNLYSSKSGRPSNPMTKKWKTMAGSEAVYDFGSTWMESTSTCNSKLPGILPIMDEFNQEDKNLGTVEPEGRKTW</sequence>
<name>A0AAV3QGH2_LITER</name>
<keyword evidence="3" id="KW-1185">Reference proteome</keyword>
<proteinExistence type="predicted"/>
<gene>
    <name evidence="2" type="ORF">LIER_18354</name>
</gene>
<dbReference type="Pfam" id="PF05097">
    <property type="entry name" value="DUF688"/>
    <property type="match status" value="1"/>
</dbReference>
<dbReference type="InterPro" id="IPR007789">
    <property type="entry name" value="DUF688"/>
</dbReference>
<feature type="compositionally biased region" description="Low complexity" evidence="1">
    <location>
        <begin position="216"/>
        <end position="232"/>
    </location>
</feature>
<feature type="region of interest" description="Disordered" evidence="1">
    <location>
        <begin position="355"/>
        <end position="375"/>
    </location>
</feature>
<dbReference type="EMBL" id="BAABME010004394">
    <property type="protein sequence ID" value="GAA0162212.1"/>
    <property type="molecule type" value="Genomic_DNA"/>
</dbReference>
<evidence type="ECO:0008006" key="4">
    <source>
        <dbReference type="Google" id="ProtNLM"/>
    </source>
</evidence>
<feature type="region of interest" description="Disordered" evidence="1">
    <location>
        <begin position="210"/>
        <end position="232"/>
    </location>
</feature>
<dbReference type="Proteomes" id="UP001454036">
    <property type="component" value="Unassembled WGS sequence"/>
</dbReference>
<feature type="compositionally biased region" description="Basic and acidic residues" evidence="1">
    <location>
        <begin position="67"/>
        <end position="81"/>
    </location>
</feature>
<evidence type="ECO:0000313" key="2">
    <source>
        <dbReference type="EMBL" id="GAA0162212.1"/>
    </source>
</evidence>
<dbReference type="PANTHER" id="PTHR33671:SF3">
    <property type="entry name" value="F28N24.8 PROTEIN"/>
    <property type="match status" value="1"/>
</dbReference>
<evidence type="ECO:0000256" key="1">
    <source>
        <dbReference type="SAM" id="MobiDB-lite"/>
    </source>
</evidence>
<feature type="compositionally biased region" description="Basic residues" evidence="1">
    <location>
        <begin position="357"/>
        <end position="367"/>
    </location>
</feature>
<accession>A0AAV3QGH2</accession>
<feature type="region of interest" description="Disordered" evidence="1">
    <location>
        <begin position="67"/>
        <end position="90"/>
    </location>
</feature>
<comment type="caution">
    <text evidence="2">The sequence shown here is derived from an EMBL/GenBank/DDBJ whole genome shotgun (WGS) entry which is preliminary data.</text>
</comment>
<evidence type="ECO:0000313" key="3">
    <source>
        <dbReference type="Proteomes" id="UP001454036"/>
    </source>
</evidence>
<reference evidence="2 3" key="1">
    <citation type="submission" date="2024-01" db="EMBL/GenBank/DDBJ databases">
        <title>The complete chloroplast genome sequence of Lithospermum erythrorhizon: insights into the phylogenetic relationship among Boraginaceae species and the maternal lineages of purple gromwells.</title>
        <authorList>
            <person name="Okada T."/>
            <person name="Watanabe K."/>
        </authorList>
    </citation>
    <scope>NUCLEOTIDE SEQUENCE [LARGE SCALE GENOMIC DNA]</scope>
</reference>